<evidence type="ECO:0000313" key="6">
    <source>
        <dbReference type="EMBL" id="NIJ11483.1"/>
    </source>
</evidence>
<dbReference type="PANTHER" id="PTHR30346:SF0">
    <property type="entry name" value="HCA OPERON TRANSCRIPTIONAL ACTIVATOR HCAR"/>
    <property type="match status" value="1"/>
</dbReference>
<dbReference type="InterPro" id="IPR036388">
    <property type="entry name" value="WH-like_DNA-bd_sf"/>
</dbReference>
<dbReference type="SUPFAM" id="SSF46785">
    <property type="entry name" value="Winged helix' DNA-binding domain"/>
    <property type="match status" value="1"/>
</dbReference>
<keyword evidence="7" id="KW-1185">Reference proteome</keyword>
<dbReference type="Pfam" id="PF00126">
    <property type="entry name" value="HTH_1"/>
    <property type="match status" value="1"/>
</dbReference>
<dbReference type="Gene3D" id="3.40.190.10">
    <property type="entry name" value="Periplasmic binding protein-like II"/>
    <property type="match status" value="2"/>
</dbReference>
<dbReference type="InterPro" id="IPR005119">
    <property type="entry name" value="LysR_subst-bd"/>
</dbReference>
<protein>
    <submittedName>
        <fullName evidence="6">DNA-binding transcriptional LysR family regulator</fullName>
    </submittedName>
</protein>
<evidence type="ECO:0000256" key="3">
    <source>
        <dbReference type="ARBA" id="ARBA00023125"/>
    </source>
</evidence>
<dbReference type="SUPFAM" id="SSF53850">
    <property type="entry name" value="Periplasmic binding protein-like II"/>
    <property type="match status" value="1"/>
</dbReference>
<dbReference type="GO" id="GO:0003677">
    <property type="term" value="F:DNA binding"/>
    <property type="evidence" value="ECO:0007669"/>
    <property type="project" value="UniProtKB-KW"/>
</dbReference>
<dbReference type="EMBL" id="JAAOYM010000001">
    <property type="protein sequence ID" value="NIJ11483.1"/>
    <property type="molecule type" value="Genomic_DNA"/>
</dbReference>
<accession>A0A7X5ZQ65</accession>
<keyword evidence="2" id="KW-0805">Transcription regulation</keyword>
<keyword evidence="4" id="KW-0804">Transcription</keyword>
<dbReference type="Pfam" id="PF03466">
    <property type="entry name" value="LysR_substrate"/>
    <property type="match status" value="1"/>
</dbReference>
<reference evidence="6 7" key="1">
    <citation type="submission" date="2020-03" db="EMBL/GenBank/DDBJ databases">
        <title>Sequencing the genomes of 1000 actinobacteria strains.</title>
        <authorList>
            <person name="Klenk H.-P."/>
        </authorList>
    </citation>
    <scope>NUCLEOTIDE SEQUENCE [LARGE SCALE GENOMIC DNA]</scope>
    <source>
        <strain evidence="6 7">DSM 45685</strain>
    </source>
</reference>
<dbReference type="InterPro" id="IPR036390">
    <property type="entry name" value="WH_DNA-bd_sf"/>
</dbReference>
<keyword evidence="3 6" id="KW-0238">DNA-binding</keyword>
<evidence type="ECO:0000259" key="5">
    <source>
        <dbReference type="PROSITE" id="PS50931"/>
    </source>
</evidence>
<dbReference type="PANTHER" id="PTHR30346">
    <property type="entry name" value="TRANSCRIPTIONAL DUAL REGULATOR HCAR-RELATED"/>
    <property type="match status" value="1"/>
</dbReference>
<proteinExistence type="inferred from homology"/>
<dbReference type="PROSITE" id="PS50931">
    <property type="entry name" value="HTH_LYSR"/>
    <property type="match status" value="1"/>
</dbReference>
<dbReference type="Proteomes" id="UP000545493">
    <property type="component" value="Unassembled WGS sequence"/>
</dbReference>
<dbReference type="InterPro" id="IPR000847">
    <property type="entry name" value="LysR_HTH_N"/>
</dbReference>
<sequence length="320" mass="36172">MDLDLAQVRAFAVAAELTSFTGAARRLHLSQQAMSKRIGRLENALGVALFVRTNRAVELTDEGRRFLPHARDLLERADAAVAALSDTDAPVRLDLLDNRLSPMFLLRRMAERDGQLRVTRGWRGGLGNAIEPLLRGDVDAAFGRVHDLDRELPSELTHRLVRLEPLVALLAPEHPLARHDELTMADLREEGIWLPSLAGPPEWLGFLHRMSEHFGVPLDQSGISYDLRHTLEQTRYGKLRVTLAGADMELSPDLNLRLLPFRPVPLFPWSIVWRKGRPRPALARLLELAERTSRAEGWREHDPARCWLPDVIQDARGTIR</sequence>
<name>A0A7X5ZQ65_9PSEU</name>
<dbReference type="RefSeq" id="WP_167168872.1">
    <property type="nucleotide sequence ID" value="NZ_JAAOYM010000001.1"/>
</dbReference>
<organism evidence="6 7">
    <name type="scientific">Saccharomonospora amisosensis</name>
    <dbReference type="NCBI Taxonomy" id="1128677"/>
    <lineage>
        <taxon>Bacteria</taxon>
        <taxon>Bacillati</taxon>
        <taxon>Actinomycetota</taxon>
        <taxon>Actinomycetes</taxon>
        <taxon>Pseudonocardiales</taxon>
        <taxon>Pseudonocardiaceae</taxon>
        <taxon>Saccharomonospora</taxon>
    </lineage>
</organism>
<dbReference type="Gene3D" id="1.10.10.10">
    <property type="entry name" value="Winged helix-like DNA-binding domain superfamily/Winged helix DNA-binding domain"/>
    <property type="match status" value="1"/>
</dbReference>
<feature type="domain" description="HTH lysR-type" evidence="5">
    <location>
        <begin position="3"/>
        <end position="60"/>
    </location>
</feature>
<evidence type="ECO:0000256" key="1">
    <source>
        <dbReference type="ARBA" id="ARBA00009437"/>
    </source>
</evidence>
<evidence type="ECO:0000256" key="2">
    <source>
        <dbReference type="ARBA" id="ARBA00023015"/>
    </source>
</evidence>
<dbReference type="GO" id="GO:0003700">
    <property type="term" value="F:DNA-binding transcription factor activity"/>
    <property type="evidence" value="ECO:0007669"/>
    <property type="project" value="InterPro"/>
</dbReference>
<evidence type="ECO:0000256" key="4">
    <source>
        <dbReference type="ARBA" id="ARBA00023163"/>
    </source>
</evidence>
<dbReference type="AlphaFoldDB" id="A0A7X5ZQ65"/>
<dbReference type="FunFam" id="1.10.10.10:FF:000001">
    <property type="entry name" value="LysR family transcriptional regulator"/>
    <property type="match status" value="1"/>
</dbReference>
<comment type="similarity">
    <text evidence="1">Belongs to the LysR transcriptional regulatory family.</text>
</comment>
<dbReference type="PRINTS" id="PR00039">
    <property type="entry name" value="HTHLYSR"/>
</dbReference>
<dbReference type="GO" id="GO:0032993">
    <property type="term" value="C:protein-DNA complex"/>
    <property type="evidence" value="ECO:0007669"/>
    <property type="project" value="TreeGrafter"/>
</dbReference>
<comment type="caution">
    <text evidence="6">The sequence shown here is derived from an EMBL/GenBank/DDBJ whole genome shotgun (WGS) entry which is preliminary data.</text>
</comment>
<gene>
    <name evidence="6" type="ORF">FHU38_001827</name>
</gene>
<evidence type="ECO:0000313" key="7">
    <source>
        <dbReference type="Proteomes" id="UP000545493"/>
    </source>
</evidence>